<dbReference type="Gene3D" id="1.10.10.10">
    <property type="entry name" value="Winged helix-like DNA-binding domain superfamily/Winged helix DNA-binding domain"/>
    <property type="match status" value="1"/>
</dbReference>
<protein>
    <submittedName>
        <fullName evidence="6">LysR family transcriptional regulator</fullName>
    </submittedName>
</protein>
<dbReference type="AlphaFoldDB" id="A0A848FD61"/>
<organism evidence="6 7">
    <name type="scientific">Azohydromonas caseinilytica</name>
    <dbReference type="NCBI Taxonomy" id="2728836"/>
    <lineage>
        <taxon>Bacteria</taxon>
        <taxon>Pseudomonadati</taxon>
        <taxon>Pseudomonadota</taxon>
        <taxon>Betaproteobacteria</taxon>
        <taxon>Burkholderiales</taxon>
        <taxon>Sphaerotilaceae</taxon>
        <taxon>Azohydromonas</taxon>
    </lineage>
</organism>
<comment type="similarity">
    <text evidence="1">Belongs to the LysR transcriptional regulatory family.</text>
</comment>
<sequence>MAVRPPLNALHVFCTVVREGSFRQAAQVLCVTPGAVSRQVQALEAHLAQVLFDRSAGGLALLTPAGRRLHERVADKMAAIAAALEGGTARRQASILVDTSVTLAMHWLIPQLRFFTERYPRTHVQVRTVEGDIDPAAPVDVFIRRETAELRGLPSRVFMTERSVLVGSPSLMPQPRPRGAGDLRWLSRVARIGARSRTDLWPRWCGAHGLDAKALEPTLEFDNTVLAIQAAAQGLGACVVPEAFVAAMLDSGTLRPLHAARIDTGSYSFAVGRRRDAARIGTFTDWLCEIAAG</sequence>
<dbReference type="Proteomes" id="UP000574067">
    <property type="component" value="Unassembled WGS sequence"/>
</dbReference>
<dbReference type="InterPro" id="IPR036390">
    <property type="entry name" value="WH_DNA-bd_sf"/>
</dbReference>
<accession>A0A848FD61</accession>
<dbReference type="EMBL" id="JABBFW010000008">
    <property type="protein sequence ID" value="NML16080.1"/>
    <property type="molecule type" value="Genomic_DNA"/>
</dbReference>
<proteinExistence type="inferred from homology"/>
<comment type="caution">
    <text evidence="6">The sequence shown here is derived from an EMBL/GenBank/DDBJ whole genome shotgun (WGS) entry which is preliminary data.</text>
</comment>
<keyword evidence="3" id="KW-0238">DNA-binding</keyword>
<dbReference type="Gene3D" id="3.40.190.10">
    <property type="entry name" value="Periplasmic binding protein-like II"/>
    <property type="match status" value="2"/>
</dbReference>
<evidence type="ECO:0000256" key="2">
    <source>
        <dbReference type="ARBA" id="ARBA00023015"/>
    </source>
</evidence>
<dbReference type="SUPFAM" id="SSF46785">
    <property type="entry name" value="Winged helix' DNA-binding domain"/>
    <property type="match status" value="1"/>
</dbReference>
<evidence type="ECO:0000256" key="1">
    <source>
        <dbReference type="ARBA" id="ARBA00009437"/>
    </source>
</evidence>
<dbReference type="Pfam" id="PF00126">
    <property type="entry name" value="HTH_1"/>
    <property type="match status" value="1"/>
</dbReference>
<dbReference type="SUPFAM" id="SSF53850">
    <property type="entry name" value="Periplasmic binding protein-like II"/>
    <property type="match status" value="1"/>
</dbReference>
<dbReference type="InterPro" id="IPR036388">
    <property type="entry name" value="WH-like_DNA-bd_sf"/>
</dbReference>
<evidence type="ECO:0000313" key="6">
    <source>
        <dbReference type="EMBL" id="NML16080.1"/>
    </source>
</evidence>
<dbReference type="PROSITE" id="PS50931">
    <property type="entry name" value="HTH_LYSR"/>
    <property type="match status" value="1"/>
</dbReference>
<dbReference type="RefSeq" id="WP_169160977.1">
    <property type="nucleotide sequence ID" value="NZ_JABBFW010000008.1"/>
</dbReference>
<dbReference type="GO" id="GO:0006351">
    <property type="term" value="P:DNA-templated transcription"/>
    <property type="evidence" value="ECO:0007669"/>
    <property type="project" value="TreeGrafter"/>
</dbReference>
<evidence type="ECO:0000259" key="5">
    <source>
        <dbReference type="PROSITE" id="PS50931"/>
    </source>
</evidence>
<dbReference type="Pfam" id="PF03466">
    <property type="entry name" value="LysR_substrate"/>
    <property type="match status" value="1"/>
</dbReference>
<keyword evidence="4" id="KW-0804">Transcription</keyword>
<dbReference type="PANTHER" id="PTHR30537">
    <property type="entry name" value="HTH-TYPE TRANSCRIPTIONAL REGULATOR"/>
    <property type="match status" value="1"/>
</dbReference>
<dbReference type="PANTHER" id="PTHR30537:SF74">
    <property type="entry name" value="HTH-TYPE TRANSCRIPTIONAL REGULATOR TRPI"/>
    <property type="match status" value="1"/>
</dbReference>
<dbReference type="InterPro" id="IPR058163">
    <property type="entry name" value="LysR-type_TF_proteobact-type"/>
</dbReference>
<reference evidence="6 7" key="1">
    <citation type="submission" date="2020-04" db="EMBL/GenBank/DDBJ databases">
        <title>Azohydromonas sp. isolated from soil.</title>
        <authorList>
            <person name="Dahal R.H."/>
        </authorList>
    </citation>
    <scope>NUCLEOTIDE SEQUENCE [LARGE SCALE GENOMIC DNA]</scope>
    <source>
        <strain evidence="6 7">G-1-1-14</strain>
    </source>
</reference>
<dbReference type="InterPro" id="IPR005119">
    <property type="entry name" value="LysR_subst-bd"/>
</dbReference>
<keyword evidence="7" id="KW-1185">Reference proteome</keyword>
<evidence type="ECO:0000256" key="4">
    <source>
        <dbReference type="ARBA" id="ARBA00023163"/>
    </source>
</evidence>
<name>A0A848FD61_9BURK</name>
<evidence type="ECO:0000313" key="7">
    <source>
        <dbReference type="Proteomes" id="UP000574067"/>
    </source>
</evidence>
<dbReference type="InterPro" id="IPR000847">
    <property type="entry name" value="LysR_HTH_N"/>
</dbReference>
<dbReference type="GO" id="GO:0003700">
    <property type="term" value="F:DNA-binding transcription factor activity"/>
    <property type="evidence" value="ECO:0007669"/>
    <property type="project" value="InterPro"/>
</dbReference>
<feature type="domain" description="HTH lysR-type" evidence="5">
    <location>
        <begin position="5"/>
        <end position="62"/>
    </location>
</feature>
<dbReference type="GO" id="GO:0043565">
    <property type="term" value="F:sequence-specific DNA binding"/>
    <property type="evidence" value="ECO:0007669"/>
    <property type="project" value="TreeGrafter"/>
</dbReference>
<keyword evidence="2" id="KW-0805">Transcription regulation</keyword>
<gene>
    <name evidence="6" type="ORF">HHL10_13950</name>
</gene>
<evidence type="ECO:0000256" key="3">
    <source>
        <dbReference type="ARBA" id="ARBA00023125"/>
    </source>
</evidence>